<dbReference type="AlphaFoldDB" id="A0A0H5R3Z7"/>
<accession>A0A0H5R3Z7</accession>
<name>A0A0H5R3Z7_9EUKA</name>
<feature type="region of interest" description="Disordered" evidence="1">
    <location>
        <begin position="81"/>
        <end position="110"/>
    </location>
</feature>
<dbReference type="EMBL" id="HACM01008416">
    <property type="protein sequence ID" value="CRZ08858.1"/>
    <property type="molecule type" value="Transcribed_RNA"/>
</dbReference>
<feature type="non-terminal residue" evidence="2">
    <location>
        <position position="1"/>
    </location>
</feature>
<feature type="region of interest" description="Disordered" evidence="1">
    <location>
        <begin position="199"/>
        <end position="222"/>
    </location>
</feature>
<reference evidence="2" key="1">
    <citation type="submission" date="2015-04" db="EMBL/GenBank/DDBJ databases">
        <title>The genome sequence of the plant pathogenic Rhizarian Plasmodiophora brassicae reveals insights in its biotrophic life cycle and the origin of chitin synthesis.</title>
        <authorList>
            <person name="Schwelm A."/>
            <person name="Fogelqvist J."/>
            <person name="Knaust A."/>
            <person name="Julke S."/>
            <person name="Lilja T."/>
            <person name="Dhandapani V."/>
            <person name="Bonilla-Rosso G."/>
            <person name="Karlsson M."/>
            <person name="Shevchenko A."/>
            <person name="Choi S.R."/>
            <person name="Kim H.G."/>
            <person name="Park J.Y."/>
            <person name="Lim Y.P."/>
            <person name="Ludwig-Muller J."/>
            <person name="Dixelius C."/>
        </authorList>
    </citation>
    <scope>NUCLEOTIDE SEQUENCE</scope>
    <source>
        <tissue evidence="2">Potato root galls</tissue>
    </source>
</reference>
<organism evidence="2">
    <name type="scientific">Spongospora subterranea</name>
    <dbReference type="NCBI Taxonomy" id="70186"/>
    <lineage>
        <taxon>Eukaryota</taxon>
        <taxon>Sar</taxon>
        <taxon>Rhizaria</taxon>
        <taxon>Endomyxa</taxon>
        <taxon>Phytomyxea</taxon>
        <taxon>Plasmodiophorida</taxon>
        <taxon>Plasmodiophoridae</taxon>
        <taxon>Spongospora</taxon>
    </lineage>
</organism>
<feature type="compositionally biased region" description="Basic and acidic residues" evidence="1">
    <location>
        <begin position="202"/>
        <end position="213"/>
    </location>
</feature>
<evidence type="ECO:0000313" key="2">
    <source>
        <dbReference type="EMBL" id="CRZ08858.1"/>
    </source>
</evidence>
<sequence>LVNDQYMSDFNATTALCLVKKTEISLIIVLGFLFSRSGFLNLGFGDWGGGNLERIRVGQILLELGGLLEVEIGGDGDGQAALEGQGNRVGNGGGGRDADLQGDGGHNGDGHVELADQMGLGQVENLGRVNGAGIVDLGDDQTVRERADVELVQQGDFGVADLVALLHQVHHVRDLDTTLDDLGGDVQGLEERGLAGITAGRPSRDEHVDRGDDTGTSGGGHLVRQDDIADLLQIAVREHQPDVGLDEGQERLEFRVLDHDLTNNATHHGVLSHEDRRLSAKVDTDLLELVRPNMVGVHHEDVLVVIEV</sequence>
<evidence type="ECO:0000256" key="1">
    <source>
        <dbReference type="SAM" id="MobiDB-lite"/>
    </source>
</evidence>
<protein>
    <submittedName>
        <fullName evidence="2">Uncharacterized protein</fullName>
    </submittedName>
</protein>
<proteinExistence type="predicted"/>